<dbReference type="GeneID" id="102365466"/>
<reference evidence="2" key="3">
    <citation type="submission" date="2025-09" db="UniProtKB">
        <authorList>
            <consortium name="Ensembl"/>
        </authorList>
    </citation>
    <scope>IDENTIFICATION</scope>
</reference>
<dbReference type="EMBL" id="AFYH01032762">
    <property type="status" value="NOT_ANNOTATED_CDS"/>
    <property type="molecule type" value="Genomic_DNA"/>
</dbReference>
<evidence type="ECO:0000259" key="1">
    <source>
        <dbReference type="PROSITE" id="PS51145"/>
    </source>
</evidence>
<dbReference type="GeneTree" id="ENSGT00390000013151"/>
<accession>H3ABX4</accession>
<organism evidence="2 3">
    <name type="scientific">Latimeria chalumnae</name>
    <name type="common">Coelacanth</name>
    <dbReference type="NCBI Taxonomy" id="7897"/>
    <lineage>
        <taxon>Eukaryota</taxon>
        <taxon>Metazoa</taxon>
        <taxon>Chordata</taxon>
        <taxon>Craniata</taxon>
        <taxon>Vertebrata</taxon>
        <taxon>Euteleostomi</taxon>
        <taxon>Coelacanthiformes</taxon>
        <taxon>Coelacanthidae</taxon>
        <taxon>Latimeria</taxon>
    </lineage>
</organism>
<dbReference type="EMBL" id="AFYH01032763">
    <property type="status" value="NOT_ANNOTATED_CDS"/>
    <property type="molecule type" value="Genomic_DNA"/>
</dbReference>
<evidence type="ECO:0000313" key="2">
    <source>
        <dbReference type="Ensembl" id="ENSLACP00000007145.1"/>
    </source>
</evidence>
<dbReference type="Pfam" id="PF23640">
    <property type="entry name" value="UPA_SH3BP4"/>
    <property type="match status" value="1"/>
</dbReference>
<dbReference type="OMA" id="PPMLNHD"/>
<dbReference type="Proteomes" id="UP000008672">
    <property type="component" value="Unassembled WGS sequence"/>
</dbReference>
<dbReference type="Ensembl" id="ENSLACT00000007204.1">
    <property type="protein sequence ID" value="ENSLACP00000007145.1"/>
    <property type="gene ID" value="ENSLACG00000006340.1"/>
</dbReference>
<sequence>MTSFGTYSFRTGGLSRSRSEGNLIDLDDGMPTGSNIFKDDTFLQDCLFGNRPNLLDSFSEVTEKTNVSKNSNPFWNDLSRSNPFLDEIFESSDNSKNNKPVPISKEDPFFLFEDAGNRQSVCSSADELDADHLLNLRNSSTKRSARWKSTSDFLDILDTREAAPVNKTFFRQSLAPDLEFLKNDREAYRKAWLNHRQLTRSCLDLGMMSQSPGWAQTQAAETQVVCKVHHHGGSVQLPDFDISVHVPEGHVAPGDVQEVTLKAILDPPQLLNNDLSATISPLLEIKLSNLTSTETISVEMKIASEVKTDPLSQVMTEIVCLCGTSKDGPFEKLQDCYIYKDTMQVKLAHLSPLMYIGAVARAQSIQPPATTVWDYINKNITVGIYGPKHIHPSFTVVSAIFGYNHAPKQLTISDLKKGKKNLPPIAFELWGKHQFLLEKPQDLKNFLSSGDPKFEVKTIDQNKIMKERELKMGKMVRQQFQCSLLSTGELTSFTMNVVLKEPNDHVVAQFSVQTPDVASKRARLPNKQRRFQKRKEVKSAPLLDTPLVKYPKFQERHVNIHSYGLAVKSVLRQPKILYLLEYFKGDTIALLGEDKVKVIGQARIKEWYVGFLRGKIGLVHCKNVKIISRHQVMDFSDVELTTKLLLEQITIPFKKLTYIYSSILAKVSEKVSDWKVFAEALGYFTLSLEDIRRKQVESEYEKVVYVLEKLKEDCHATKTKKFHHELILGLLKMDCQGLVAHLTQDTVILSTAVELGVRWRELAEKLARLTKQQIEAYEAPHRGSNGEVSLETMWKPAYDFLYTWSAHYGEGYRDVLQDLHSVLDKMKNPITKQWRHLTGALILVNCMDILRAAAFPITGIE</sequence>
<dbReference type="eggNOG" id="ENOG502QZDM">
    <property type="taxonomic scope" value="Eukaryota"/>
</dbReference>
<dbReference type="InterPro" id="IPR056182">
    <property type="entry name" value="UPA_SH3BP4"/>
</dbReference>
<dbReference type="CTD" id="346389"/>
<dbReference type="RefSeq" id="XP_064410906.1">
    <property type="nucleotide sequence ID" value="XM_064554836.1"/>
</dbReference>
<dbReference type="InParanoid" id="H3ABX4"/>
<dbReference type="Pfam" id="PF24094">
    <property type="entry name" value="DEATH_SH3BP4"/>
    <property type="match status" value="1"/>
</dbReference>
<dbReference type="InterPro" id="IPR000906">
    <property type="entry name" value="ZU5_dom"/>
</dbReference>
<dbReference type="GO" id="GO:0048701">
    <property type="term" value="P:embryonic cranial skeleton morphogenesis"/>
    <property type="evidence" value="ECO:0007669"/>
    <property type="project" value="Ensembl"/>
</dbReference>
<dbReference type="RefSeq" id="XP_005991330.1">
    <property type="nucleotide sequence ID" value="XM_005991268.3"/>
</dbReference>
<dbReference type="Pfam" id="PF23637">
    <property type="entry name" value="SH3BP4_C"/>
    <property type="match status" value="1"/>
</dbReference>
<dbReference type="HOGENOM" id="CLU_013080_1_0_1"/>
<dbReference type="FunCoup" id="H3ABX4">
    <property type="interactions" value="888"/>
</dbReference>
<feature type="domain" description="ZU5" evidence="1">
    <location>
        <begin position="222"/>
        <end position="359"/>
    </location>
</feature>
<reference evidence="2" key="2">
    <citation type="submission" date="2025-08" db="UniProtKB">
        <authorList>
            <consortium name="Ensembl"/>
        </authorList>
    </citation>
    <scope>IDENTIFICATION</scope>
</reference>
<dbReference type="KEGG" id="lcm:102365466"/>
<dbReference type="CDD" id="cd01670">
    <property type="entry name" value="Death"/>
    <property type="match status" value="2"/>
</dbReference>
<dbReference type="OrthoDB" id="10000126at2759"/>
<protein>
    <submittedName>
        <fullName evidence="2">MET transcriptional regulator MACC1</fullName>
    </submittedName>
</protein>
<dbReference type="PROSITE" id="PS51145">
    <property type="entry name" value="ZU5"/>
    <property type="match status" value="1"/>
</dbReference>
<dbReference type="EMBL" id="AFYH01032765">
    <property type="status" value="NOT_ANNOTATED_CDS"/>
    <property type="molecule type" value="Genomic_DNA"/>
</dbReference>
<dbReference type="EMBL" id="AFYH01032768">
    <property type="status" value="NOT_ANNOTATED_CDS"/>
    <property type="molecule type" value="Genomic_DNA"/>
</dbReference>
<dbReference type="PANTHER" id="PTHR15603:SF1">
    <property type="entry name" value="METASTASIS-ASSOCIATED IN COLON CANCER PROTEIN 1"/>
    <property type="match status" value="1"/>
</dbReference>
<dbReference type="STRING" id="7897.ENSLACP00000007145"/>
<dbReference type="EMBL" id="AFYH01032767">
    <property type="status" value="NOT_ANNOTATED_CDS"/>
    <property type="molecule type" value="Genomic_DNA"/>
</dbReference>
<dbReference type="InterPro" id="IPR056183">
    <property type="entry name" value="DEATH_SH3BP4"/>
</dbReference>
<gene>
    <name evidence="2" type="primary">MACC1</name>
</gene>
<dbReference type="EMBL" id="AFYH01032761">
    <property type="status" value="NOT_ANNOTATED_CDS"/>
    <property type="molecule type" value="Genomic_DNA"/>
</dbReference>
<name>H3ABX4_LATCH</name>
<keyword evidence="3" id="KW-1185">Reference proteome</keyword>
<evidence type="ECO:0000313" key="3">
    <source>
        <dbReference type="Proteomes" id="UP000008672"/>
    </source>
</evidence>
<reference evidence="3" key="1">
    <citation type="submission" date="2011-08" db="EMBL/GenBank/DDBJ databases">
        <title>The draft genome of Latimeria chalumnae.</title>
        <authorList>
            <person name="Di Palma F."/>
            <person name="Alfoldi J."/>
            <person name="Johnson J."/>
            <person name="Berlin A."/>
            <person name="Gnerre S."/>
            <person name="Jaffe D."/>
            <person name="MacCallum I."/>
            <person name="Young S."/>
            <person name="Walker B.J."/>
            <person name="Lander E."/>
            <person name="Lindblad-Toh K."/>
        </authorList>
    </citation>
    <scope>NUCLEOTIDE SEQUENCE [LARGE SCALE GENOMIC DNA]</scope>
    <source>
        <strain evidence="3">Wild caught</strain>
    </source>
</reference>
<proteinExistence type="predicted"/>
<dbReference type="PANTHER" id="PTHR15603">
    <property type="entry name" value="SH3 DOMAIN-CONTAINING PROTEIN"/>
    <property type="match status" value="1"/>
</dbReference>
<dbReference type="AlphaFoldDB" id="H3ABX4"/>
<dbReference type="InterPro" id="IPR056181">
    <property type="entry name" value="SH3BP4_C"/>
</dbReference>
<dbReference type="GO" id="GO:0005737">
    <property type="term" value="C:cytoplasm"/>
    <property type="evidence" value="ECO:0007669"/>
    <property type="project" value="TreeGrafter"/>
</dbReference>
<dbReference type="EMBL" id="AFYH01032764">
    <property type="status" value="NOT_ANNOTATED_CDS"/>
    <property type="molecule type" value="Genomic_DNA"/>
</dbReference>
<dbReference type="EMBL" id="AFYH01032766">
    <property type="status" value="NOT_ANNOTATED_CDS"/>
    <property type="molecule type" value="Genomic_DNA"/>
</dbReference>
<dbReference type="Gene3D" id="2.60.220.30">
    <property type="match status" value="1"/>
</dbReference>